<feature type="transmembrane region" description="Helical" evidence="2">
    <location>
        <begin position="161"/>
        <end position="183"/>
    </location>
</feature>
<evidence type="ECO:0000256" key="2">
    <source>
        <dbReference type="SAM" id="Phobius"/>
    </source>
</evidence>
<evidence type="ECO:0000313" key="4">
    <source>
        <dbReference type="Proteomes" id="UP000242610"/>
    </source>
</evidence>
<evidence type="ECO:0000313" key="3">
    <source>
        <dbReference type="EMBL" id="SCC80255.1"/>
    </source>
</evidence>
<accession>A0A1C4H5Y9</accession>
<dbReference type="Proteomes" id="UP000242610">
    <property type="component" value="Unassembled WGS sequence"/>
</dbReference>
<feature type="transmembrane region" description="Helical" evidence="2">
    <location>
        <begin position="91"/>
        <end position="111"/>
    </location>
</feature>
<keyword evidence="2" id="KW-1133">Transmembrane helix</keyword>
<sequence length="197" mass="21770">MNESAHQSVDNQNPGPGNDPEGRGFMAACRRLIDKYPNLWEFIKFNVLSNISTITRFVAVWGLTALFVHAMNLTQPFSFLIFNYSKPSSNGLGGFLTFLIAEILAQAVNFVVQMKWVFKSDASFKSAAWKYAILAVIIVIVGLLLPGYITTICKGFGWNDAISSTLASVVNTILAVVISYPLLKWWIAPAEKGEKSE</sequence>
<feature type="transmembrane region" description="Helical" evidence="2">
    <location>
        <begin position="131"/>
        <end position="149"/>
    </location>
</feature>
<dbReference type="STRING" id="1505727.GA0061077_1116"/>
<name>A0A1C4H5Y9_9BIFI</name>
<proteinExistence type="predicted"/>
<dbReference type="OrthoDB" id="3238560at2"/>
<feature type="region of interest" description="Disordered" evidence="1">
    <location>
        <begin position="1"/>
        <end position="21"/>
    </location>
</feature>
<dbReference type="EMBL" id="FMBL01000003">
    <property type="protein sequence ID" value="SCC80255.1"/>
    <property type="molecule type" value="Genomic_DNA"/>
</dbReference>
<gene>
    <name evidence="3" type="ORF">GA0061077_1116</name>
</gene>
<dbReference type="AlphaFoldDB" id="A0A1C4H5Y9"/>
<evidence type="ECO:0000256" key="1">
    <source>
        <dbReference type="SAM" id="MobiDB-lite"/>
    </source>
</evidence>
<keyword evidence="4" id="KW-1185">Reference proteome</keyword>
<organism evidence="3 4">
    <name type="scientific">Bifidobacterium commune</name>
    <dbReference type="NCBI Taxonomy" id="1505727"/>
    <lineage>
        <taxon>Bacteria</taxon>
        <taxon>Bacillati</taxon>
        <taxon>Actinomycetota</taxon>
        <taxon>Actinomycetes</taxon>
        <taxon>Bifidobacteriales</taxon>
        <taxon>Bifidobacteriaceae</taxon>
        <taxon>Bifidobacterium</taxon>
    </lineage>
</organism>
<protein>
    <submittedName>
        <fullName evidence="3">GtrA-like protein</fullName>
    </submittedName>
</protein>
<keyword evidence="2" id="KW-0812">Transmembrane</keyword>
<feature type="compositionally biased region" description="Polar residues" evidence="1">
    <location>
        <begin position="1"/>
        <end position="15"/>
    </location>
</feature>
<reference evidence="4" key="1">
    <citation type="submission" date="2016-08" db="EMBL/GenBank/DDBJ databases">
        <authorList>
            <person name="Varghese N."/>
            <person name="Submissions Spin"/>
        </authorList>
    </citation>
    <scope>NUCLEOTIDE SEQUENCE [LARGE SCALE GENOMIC DNA]</scope>
    <source>
        <strain evidence="4">R-52791</strain>
    </source>
</reference>
<keyword evidence="2" id="KW-0472">Membrane</keyword>
<feature type="transmembrane region" description="Helical" evidence="2">
    <location>
        <begin position="54"/>
        <end position="71"/>
    </location>
</feature>